<name>A0A4D6KTB3_VIGUN</name>
<dbReference type="AlphaFoldDB" id="A0A4D6KTB3"/>
<evidence type="ECO:0000256" key="4">
    <source>
        <dbReference type="SAM" id="MobiDB-lite"/>
    </source>
</evidence>
<proteinExistence type="predicted"/>
<evidence type="ECO:0000256" key="1">
    <source>
        <dbReference type="ARBA" id="ARBA00022723"/>
    </source>
</evidence>
<organism evidence="6 7">
    <name type="scientific">Vigna unguiculata</name>
    <name type="common">Cowpea</name>
    <dbReference type="NCBI Taxonomy" id="3917"/>
    <lineage>
        <taxon>Eukaryota</taxon>
        <taxon>Viridiplantae</taxon>
        <taxon>Streptophyta</taxon>
        <taxon>Embryophyta</taxon>
        <taxon>Tracheophyta</taxon>
        <taxon>Spermatophyta</taxon>
        <taxon>Magnoliopsida</taxon>
        <taxon>eudicotyledons</taxon>
        <taxon>Gunneridae</taxon>
        <taxon>Pentapetalae</taxon>
        <taxon>rosids</taxon>
        <taxon>fabids</taxon>
        <taxon>Fabales</taxon>
        <taxon>Fabaceae</taxon>
        <taxon>Papilionoideae</taxon>
        <taxon>50 kb inversion clade</taxon>
        <taxon>NPAAA clade</taxon>
        <taxon>indigoferoid/millettioid clade</taxon>
        <taxon>Phaseoleae</taxon>
        <taxon>Vigna</taxon>
    </lineage>
</organism>
<dbReference type="Proteomes" id="UP000501690">
    <property type="component" value="Linkage Group LG1"/>
</dbReference>
<dbReference type="EMBL" id="CP039345">
    <property type="protein sequence ID" value="QCD79017.1"/>
    <property type="molecule type" value="Genomic_DNA"/>
</dbReference>
<keyword evidence="7" id="KW-1185">Reference proteome</keyword>
<gene>
    <name evidence="6" type="ORF">DEO72_LG1g2654</name>
</gene>
<keyword evidence="2" id="KW-0863">Zinc-finger</keyword>
<evidence type="ECO:0000313" key="7">
    <source>
        <dbReference type="Proteomes" id="UP000501690"/>
    </source>
</evidence>
<evidence type="ECO:0000313" key="6">
    <source>
        <dbReference type="EMBL" id="QCD79017.1"/>
    </source>
</evidence>
<reference evidence="6 7" key="1">
    <citation type="submission" date="2019-04" db="EMBL/GenBank/DDBJ databases">
        <title>An improved genome assembly and genetic linkage map for asparagus bean, Vigna unguiculata ssp. sesquipedialis.</title>
        <authorList>
            <person name="Xia Q."/>
            <person name="Zhang R."/>
            <person name="Dong Y."/>
        </authorList>
    </citation>
    <scope>NUCLEOTIDE SEQUENCE [LARGE SCALE GENOMIC DNA]</scope>
    <source>
        <tissue evidence="6">Leaf</tissue>
    </source>
</reference>
<keyword evidence="3" id="KW-0862">Zinc</keyword>
<keyword evidence="1" id="KW-0479">Metal-binding</keyword>
<dbReference type="GO" id="GO:0008270">
    <property type="term" value="F:zinc ion binding"/>
    <property type="evidence" value="ECO:0007669"/>
    <property type="project" value="UniProtKB-KW"/>
</dbReference>
<sequence length="188" mass="20718">MGGGGLETNRLTNGEAENGLHKQVSPASAALANSLSDANDAVADPHVPAKRARLQKDLTFQDMYQNEGVFDEDDEEDSDWEPFQLHKCVDFEIKKWCCRNCTMINLDCNDCCYICGEHRESKILSHGFFASPLAQDEDLIEVQGDVKGLKDVGSQKSVANSSTAIGFDERMLLHAERIFSAHPTLGVL</sequence>
<evidence type="ECO:0000256" key="3">
    <source>
        <dbReference type="ARBA" id="ARBA00022833"/>
    </source>
</evidence>
<evidence type="ECO:0000256" key="2">
    <source>
        <dbReference type="ARBA" id="ARBA00022771"/>
    </source>
</evidence>
<accession>A0A4D6KTB3</accession>
<feature type="region of interest" description="Disordered" evidence="4">
    <location>
        <begin position="1"/>
        <end position="27"/>
    </location>
</feature>
<dbReference type="PROSITE" id="PS01358">
    <property type="entry name" value="ZF_RANBP2_1"/>
    <property type="match status" value="1"/>
</dbReference>
<feature type="domain" description="RanBP2-type" evidence="5">
    <location>
        <begin position="96"/>
        <end position="115"/>
    </location>
</feature>
<dbReference type="InterPro" id="IPR001876">
    <property type="entry name" value="Znf_RanBP2"/>
</dbReference>
<protein>
    <recommendedName>
        <fullName evidence="5">RanBP2-type domain-containing protein</fullName>
    </recommendedName>
</protein>
<evidence type="ECO:0000259" key="5">
    <source>
        <dbReference type="PROSITE" id="PS01358"/>
    </source>
</evidence>